<feature type="domain" description="LUD" evidence="1">
    <location>
        <begin position="54"/>
        <end position="223"/>
    </location>
</feature>
<proteinExistence type="predicted"/>
<dbReference type="Proteomes" id="UP000541109">
    <property type="component" value="Unassembled WGS sequence"/>
</dbReference>
<evidence type="ECO:0000259" key="1">
    <source>
        <dbReference type="Pfam" id="PF02589"/>
    </source>
</evidence>
<keyword evidence="3" id="KW-1185">Reference proteome</keyword>
<dbReference type="PANTHER" id="PTHR43682:SF1">
    <property type="entry name" value="LACTATE UTILIZATION PROTEIN C"/>
    <property type="match status" value="1"/>
</dbReference>
<dbReference type="InterPro" id="IPR003741">
    <property type="entry name" value="LUD_dom"/>
</dbReference>
<sequence length="225" mass="24185">MTTPRDNILAKVRASLGRKSDDTARRAAVTDRLQRTPKGVVPRRGQLPQAEKLDLFCKMAEAVQASVARVASTADVPQAVTDYLRQKNLPAHVRMGADAFLAEMPWSGQKNLTIESGRAKGSDEVGLSHALAGVAETGTLVLASGPDNPTTINFLPEHHIAVIRAADIEGDMEAVWTRIRATYGKGEMPRVVNMITGPSRSGDIEQTILLGAHGPRAVHIVVVEE</sequence>
<protein>
    <submittedName>
        <fullName evidence="2">Lactate utilization protein</fullName>
    </submittedName>
</protein>
<organism evidence="2 3">
    <name type="scientific">Stappia albiluteola</name>
    <dbReference type="NCBI Taxonomy" id="2758565"/>
    <lineage>
        <taxon>Bacteria</taxon>
        <taxon>Pseudomonadati</taxon>
        <taxon>Pseudomonadota</taxon>
        <taxon>Alphaproteobacteria</taxon>
        <taxon>Hyphomicrobiales</taxon>
        <taxon>Stappiaceae</taxon>
        <taxon>Stappia</taxon>
    </lineage>
</organism>
<dbReference type="InterPro" id="IPR024185">
    <property type="entry name" value="FTHF_cligase-like_sf"/>
</dbReference>
<dbReference type="Pfam" id="PF02589">
    <property type="entry name" value="LUD_dom"/>
    <property type="match status" value="1"/>
</dbReference>
<evidence type="ECO:0000313" key="3">
    <source>
        <dbReference type="Proteomes" id="UP000541109"/>
    </source>
</evidence>
<gene>
    <name evidence="2" type="ORF">H2509_19145</name>
</gene>
<accession>A0A839AHQ3</accession>
<dbReference type="InterPro" id="IPR037171">
    <property type="entry name" value="NagB/RpiA_transferase-like"/>
</dbReference>
<dbReference type="Gene3D" id="3.40.50.10420">
    <property type="entry name" value="NagB/RpiA/CoA transferase-like"/>
    <property type="match status" value="1"/>
</dbReference>
<dbReference type="SUPFAM" id="SSF100950">
    <property type="entry name" value="NagB/RpiA/CoA transferase-like"/>
    <property type="match status" value="1"/>
</dbReference>
<dbReference type="PANTHER" id="PTHR43682">
    <property type="entry name" value="LACTATE UTILIZATION PROTEIN C"/>
    <property type="match status" value="1"/>
</dbReference>
<name>A0A839AHQ3_9HYPH</name>
<comment type="caution">
    <text evidence="2">The sequence shown here is derived from an EMBL/GenBank/DDBJ whole genome shotgun (WGS) entry which is preliminary data.</text>
</comment>
<reference evidence="2 3" key="1">
    <citation type="submission" date="2020-07" db="EMBL/GenBank/DDBJ databases">
        <title>Stappia sp., F7233, whole genome shotgun sequencing project.</title>
        <authorList>
            <person name="Jiang S."/>
            <person name="Liu Z.W."/>
            <person name="Du Z.J."/>
        </authorList>
    </citation>
    <scope>NUCLEOTIDE SEQUENCE [LARGE SCALE GENOMIC DNA]</scope>
    <source>
        <strain evidence="2 3">F7233</strain>
    </source>
</reference>
<dbReference type="EMBL" id="JACFXV010000066">
    <property type="protein sequence ID" value="MBA5779251.1"/>
    <property type="molecule type" value="Genomic_DNA"/>
</dbReference>
<dbReference type="AlphaFoldDB" id="A0A839AHQ3"/>
<evidence type="ECO:0000313" key="2">
    <source>
        <dbReference type="EMBL" id="MBA5779251.1"/>
    </source>
</evidence>
<dbReference type="RefSeq" id="WP_182168072.1">
    <property type="nucleotide sequence ID" value="NZ_JACFXV010000066.1"/>
</dbReference>